<proteinExistence type="predicted"/>
<evidence type="ECO:0000313" key="1">
    <source>
        <dbReference type="EMBL" id="KAE9534819.1"/>
    </source>
</evidence>
<sequence>MPCENVPTNSNDGKIRLYVLISIRYSKYILKYIFQIDFVVAQLKAKKSFDFSSISFTILIRARCSSVAFSMLDLMVMIKRFILKALRFYLHLSTNMANLTSKIYLQLLVKFEMLSSGNFMKWRRKEFEVDIKAALKSRIVVSEISKSTMKFQSDLVKLMLSNHIIIGIMSYCGSILDGRSDSINNSYIVSTVFRISILYVLMRFYLQVKKSVLHLLCIHQNISYLFSRNKH</sequence>
<accession>A0A6G0TL02</accession>
<reference evidence="1 2" key="1">
    <citation type="submission" date="2019-08" db="EMBL/GenBank/DDBJ databases">
        <title>The genome of the soybean aphid Biotype 1, its phylome, world population structure and adaptation to the North American continent.</title>
        <authorList>
            <person name="Giordano R."/>
            <person name="Donthu R.K."/>
            <person name="Hernandez A.G."/>
            <person name="Wright C.L."/>
            <person name="Zimin A.V."/>
        </authorList>
    </citation>
    <scope>NUCLEOTIDE SEQUENCE [LARGE SCALE GENOMIC DNA]</scope>
    <source>
        <tissue evidence="1">Whole aphids</tissue>
    </source>
</reference>
<evidence type="ECO:0000313" key="2">
    <source>
        <dbReference type="Proteomes" id="UP000475862"/>
    </source>
</evidence>
<keyword evidence="2" id="KW-1185">Reference proteome</keyword>
<dbReference type="AlphaFoldDB" id="A0A6G0TL02"/>
<protein>
    <submittedName>
        <fullName evidence="1">Uncharacterized protein</fullName>
    </submittedName>
</protein>
<name>A0A6G0TL02_APHGL</name>
<comment type="caution">
    <text evidence="1">The sequence shown here is derived from an EMBL/GenBank/DDBJ whole genome shotgun (WGS) entry which is preliminary data.</text>
</comment>
<gene>
    <name evidence="1" type="ORF">AGLY_008111</name>
</gene>
<organism evidence="1 2">
    <name type="scientific">Aphis glycines</name>
    <name type="common">Soybean aphid</name>
    <dbReference type="NCBI Taxonomy" id="307491"/>
    <lineage>
        <taxon>Eukaryota</taxon>
        <taxon>Metazoa</taxon>
        <taxon>Ecdysozoa</taxon>
        <taxon>Arthropoda</taxon>
        <taxon>Hexapoda</taxon>
        <taxon>Insecta</taxon>
        <taxon>Pterygota</taxon>
        <taxon>Neoptera</taxon>
        <taxon>Paraneoptera</taxon>
        <taxon>Hemiptera</taxon>
        <taxon>Sternorrhyncha</taxon>
        <taxon>Aphidomorpha</taxon>
        <taxon>Aphidoidea</taxon>
        <taxon>Aphididae</taxon>
        <taxon>Aphidini</taxon>
        <taxon>Aphis</taxon>
        <taxon>Aphis</taxon>
    </lineage>
</organism>
<dbReference type="EMBL" id="VYZN01000027">
    <property type="protein sequence ID" value="KAE9534819.1"/>
    <property type="molecule type" value="Genomic_DNA"/>
</dbReference>
<dbReference type="Proteomes" id="UP000475862">
    <property type="component" value="Unassembled WGS sequence"/>
</dbReference>